<dbReference type="EMBL" id="CP133620">
    <property type="protein sequence ID" value="WMV46540.1"/>
    <property type="molecule type" value="Genomic_DNA"/>
</dbReference>
<dbReference type="Proteomes" id="UP001234989">
    <property type="component" value="Chromosome 9"/>
</dbReference>
<keyword evidence="2" id="KW-1185">Reference proteome</keyword>
<accession>A0AAF0UHQ2</accession>
<evidence type="ECO:0000313" key="1">
    <source>
        <dbReference type="EMBL" id="WMV46540.1"/>
    </source>
</evidence>
<proteinExistence type="predicted"/>
<sequence>MTERNPSNRRIEHKTYFGQVLLSISWPLLNSLFRKPIAGRSDPNRSC</sequence>
<gene>
    <name evidence="1" type="ORF">MTR67_039925</name>
</gene>
<protein>
    <submittedName>
        <fullName evidence="1">Uncharacterized protein</fullName>
    </submittedName>
</protein>
<dbReference type="AlphaFoldDB" id="A0AAF0UHQ2"/>
<reference evidence="1" key="1">
    <citation type="submission" date="2023-08" db="EMBL/GenBank/DDBJ databases">
        <title>A de novo genome assembly of Solanum verrucosum Schlechtendal, a Mexican diploid species geographically isolated from the other diploid A-genome species in potato relatives.</title>
        <authorList>
            <person name="Hosaka K."/>
        </authorList>
    </citation>
    <scope>NUCLEOTIDE SEQUENCE</scope>
    <source>
        <tissue evidence="1">Young leaves</tissue>
    </source>
</reference>
<evidence type="ECO:0000313" key="2">
    <source>
        <dbReference type="Proteomes" id="UP001234989"/>
    </source>
</evidence>
<organism evidence="1 2">
    <name type="scientific">Solanum verrucosum</name>
    <dbReference type="NCBI Taxonomy" id="315347"/>
    <lineage>
        <taxon>Eukaryota</taxon>
        <taxon>Viridiplantae</taxon>
        <taxon>Streptophyta</taxon>
        <taxon>Embryophyta</taxon>
        <taxon>Tracheophyta</taxon>
        <taxon>Spermatophyta</taxon>
        <taxon>Magnoliopsida</taxon>
        <taxon>eudicotyledons</taxon>
        <taxon>Gunneridae</taxon>
        <taxon>Pentapetalae</taxon>
        <taxon>asterids</taxon>
        <taxon>lamiids</taxon>
        <taxon>Solanales</taxon>
        <taxon>Solanaceae</taxon>
        <taxon>Solanoideae</taxon>
        <taxon>Solaneae</taxon>
        <taxon>Solanum</taxon>
    </lineage>
</organism>
<name>A0AAF0UHQ2_SOLVR</name>